<dbReference type="OrthoDB" id="2893947at2759"/>
<keyword evidence="3" id="KW-1185">Reference proteome</keyword>
<evidence type="ECO:0000256" key="1">
    <source>
        <dbReference type="SAM" id="Phobius"/>
    </source>
</evidence>
<keyword evidence="1" id="KW-0812">Transmembrane</keyword>
<reference evidence="2" key="1">
    <citation type="submission" date="2020-11" db="EMBL/GenBank/DDBJ databases">
        <authorList>
            <consortium name="DOE Joint Genome Institute"/>
            <person name="Ahrendt S."/>
            <person name="Riley R."/>
            <person name="Andreopoulos W."/>
            <person name="Labutti K."/>
            <person name="Pangilinan J."/>
            <person name="Ruiz-Duenas F.J."/>
            <person name="Barrasa J.M."/>
            <person name="Sanchez-Garcia M."/>
            <person name="Camarero S."/>
            <person name="Miyauchi S."/>
            <person name="Serrano A."/>
            <person name="Linde D."/>
            <person name="Babiker R."/>
            <person name="Drula E."/>
            <person name="Ayuso-Fernandez I."/>
            <person name="Pacheco R."/>
            <person name="Padilla G."/>
            <person name="Ferreira P."/>
            <person name="Barriuso J."/>
            <person name="Kellner H."/>
            <person name="Castanera R."/>
            <person name="Alfaro M."/>
            <person name="Ramirez L."/>
            <person name="Pisabarro A.G."/>
            <person name="Kuo A."/>
            <person name="Tritt A."/>
            <person name="Lipzen A."/>
            <person name="He G."/>
            <person name="Yan M."/>
            <person name="Ng V."/>
            <person name="Cullen D."/>
            <person name="Martin F."/>
            <person name="Rosso M.-N."/>
            <person name="Henrissat B."/>
            <person name="Hibbett D."/>
            <person name="Martinez A.T."/>
            <person name="Grigoriev I.V."/>
        </authorList>
    </citation>
    <scope>NUCLEOTIDE SEQUENCE</scope>
    <source>
        <strain evidence="2">CBS 247.69</strain>
    </source>
</reference>
<evidence type="ECO:0000313" key="2">
    <source>
        <dbReference type="EMBL" id="KAF9462339.1"/>
    </source>
</evidence>
<protein>
    <submittedName>
        <fullName evidence="2">Uncharacterized protein</fullName>
    </submittedName>
</protein>
<gene>
    <name evidence="2" type="ORF">BDZ94DRAFT_1237006</name>
</gene>
<dbReference type="EMBL" id="MU150273">
    <property type="protein sequence ID" value="KAF9462339.1"/>
    <property type="molecule type" value="Genomic_DNA"/>
</dbReference>
<keyword evidence="1" id="KW-1133">Transmembrane helix</keyword>
<name>A0A9P6CIY0_9AGAR</name>
<feature type="transmembrane region" description="Helical" evidence="1">
    <location>
        <begin position="111"/>
        <end position="131"/>
    </location>
</feature>
<comment type="caution">
    <text evidence="2">The sequence shown here is derived from an EMBL/GenBank/DDBJ whole genome shotgun (WGS) entry which is preliminary data.</text>
</comment>
<dbReference type="Proteomes" id="UP000807353">
    <property type="component" value="Unassembled WGS sequence"/>
</dbReference>
<proteinExistence type="predicted"/>
<feature type="transmembrane region" description="Helical" evidence="1">
    <location>
        <begin position="7"/>
        <end position="30"/>
    </location>
</feature>
<evidence type="ECO:0000313" key="3">
    <source>
        <dbReference type="Proteomes" id="UP000807353"/>
    </source>
</evidence>
<dbReference type="AlphaFoldDB" id="A0A9P6CIY0"/>
<feature type="transmembrane region" description="Helical" evidence="1">
    <location>
        <begin position="36"/>
        <end position="56"/>
    </location>
</feature>
<feature type="transmembrane region" description="Helical" evidence="1">
    <location>
        <begin position="76"/>
        <end position="96"/>
    </location>
</feature>
<organism evidence="2 3">
    <name type="scientific">Collybia nuda</name>
    <dbReference type="NCBI Taxonomy" id="64659"/>
    <lineage>
        <taxon>Eukaryota</taxon>
        <taxon>Fungi</taxon>
        <taxon>Dikarya</taxon>
        <taxon>Basidiomycota</taxon>
        <taxon>Agaricomycotina</taxon>
        <taxon>Agaricomycetes</taxon>
        <taxon>Agaricomycetidae</taxon>
        <taxon>Agaricales</taxon>
        <taxon>Tricholomatineae</taxon>
        <taxon>Clitocybaceae</taxon>
        <taxon>Collybia</taxon>
    </lineage>
</organism>
<keyword evidence="1" id="KW-0472">Membrane</keyword>
<accession>A0A9P6CIY0</accession>
<sequence>MEPFPPLLFPLICVSLCMSTLALIFTTFVISVSPVLWIIPAAFIATAAYHAVTFLISSGESSGSARLFSRANLAMAYALTVTWGGAFGVAVAYTVLRQMGKLKETSASRGLWTMVVPCLCSFFEILIMGYISMRTHEERRRIVYAEKWKWRPGFVPSHSKFVKHLI</sequence>